<feature type="region of interest" description="Disordered" evidence="1">
    <location>
        <begin position="259"/>
        <end position="283"/>
    </location>
</feature>
<dbReference type="GeneID" id="105229931"/>
<dbReference type="OrthoDB" id="7869593at2759"/>
<sequence>MYTKNMFTHVFLLCAIGFIAISAGEGNVEVKTLTPEKSLNRRSLSGFGSESGHTVAISASPWLGGGNDAHFGGGFGALAVSGWNPWKNFAASHSSAPSPSEVANAIASAKQASANVLIAQQQMQAAKENVLNQQRMAMEKETAAAILTQKSEAAAAIQRSEAAAAAQAVVLAQQRLAASKAAVAHQQRIAAAREAEAASALQRSAHAAAAEIQKTEYEASKLGQYTRNGNAGAAHHLTLTKDVAFSPITAGTNHVPNVQSLGPWASSGGKGSTGGGAGSGGWL</sequence>
<feature type="signal peptide" evidence="2">
    <location>
        <begin position="1"/>
        <end position="26"/>
    </location>
</feature>
<dbReference type="AlphaFoldDB" id="A0A034WR94"/>
<dbReference type="EMBL" id="GAKP01002080">
    <property type="protein sequence ID" value="JAC56872.1"/>
    <property type="molecule type" value="Transcribed_RNA"/>
</dbReference>
<name>A0A034WR94_BACDO</name>
<organism evidence="3">
    <name type="scientific">Bactrocera dorsalis</name>
    <name type="common">Oriental fruit fly</name>
    <name type="synonym">Dacus dorsalis</name>
    <dbReference type="NCBI Taxonomy" id="27457"/>
    <lineage>
        <taxon>Eukaryota</taxon>
        <taxon>Metazoa</taxon>
        <taxon>Ecdysozoa</taxon>
        <taxon>Arthropoda</taxon>
        <taxon>Hexapoda</taxon>
        <taxon>Insecta</taxon>
        <taxon>Pterygota</taxon>
        <taxon>Neoptera</taxon>
        <taxon>Endopterygota</taxon>
        <taxon>Diptera</taxon>
        <taxon>Brachycera</taxon>
        <taxon>Muscomorpha</taxon>
        <taxon>Tephritoidea</taxon>
        <taxon>Tephritidae</taxon>
        <taxon>Bactrocera</taxon>
        <taxon>Bactrocera</taxon>
    </lineage>
</organism>
<evidence type="ECO:0000256" key="2">
    <source>
        <dbReference type="SAM" id="SignalP"/>
    </source>
</evidence>
<feature type="compositionally biased region" description="Gly residues" evidence="1">
    <location>
        <begin position="268"/>
        <end position="283"/>
    </location>
</feature>
<dbReference type="RefSeq" id="XP_011208740.2">
    <property type="nucleotide sequence ID" value="XM_011210438.4"/>
</dbReference>
<dbReference type="KEGG" id="bdr:105229931"/>
<proteinExistence type="predicted"/>
<evidence type="ECO:0000256" key="1">
    <source>
        <dbReference type="SAM" id="MobiDB-lite"/>
    </source>
</evidence>
<reference evidence="3" key="1">
    <citation type="journal article" date="2014" name="BMC Genomics">
        <title>Characterizing the developmental transcriptome of the oriental fruit fly, Bactrocera dorsalis (Diptera: Tephritidae) through comparative genomic analysis with Drosophila melanogaster utilizing modENCODE datasets.</title>
        <authorList>
            <person name="Geib S.M."/>
            <person name="Calla B."/>
            <person name="Hall B."/>
            <person name="Hou S."/>
            <person name="Manoukis N.C."/>
        </authorList>
    </citation>
    <scope>NUCLEOTIDE SEQUENCE</scope>
    <source>
        <strain evidence="3">Punador</strain>
    </source>
</reference>
<keyword evidence="2" id="KW-0732">Signal</keyword>
<accession>A0A034WR94</accession>
<feature type="chain" id="PRO_5044537751" evidence="2">
    <location>
        <begin position="27"/>
        <end position="283"/>
    </location>
</feature>
<evidence type="ECO:0000313" key="3">
    <source>
        <dbReference type="EMBL" id="JAC56872.1"/>
    </source>
</evidence>
<protein>
    <submittedName>
        <fullName evidence="3">Uncharacterized protein</fullName>
    </submittedName>
</protein>